<keyword evidence="4" id="KW-0810">Translation regulation</keyword>
<dbReference type="GO" id="GO:0003743">
    <property type="term" value="F:translation initiation factor activity"/>
    <property type="evidence" value="ECO:0007669"/>
    <property type="project" value="UniProtKB-KW"/>
</dbReference>
<feature type="region of interest" description="Disordered" evidence="6">
    <location>
        <begin position="848"/>
        <end position="868"/>
    </location>
</feature>
<feature type="compositionally biased region" description="Low complexity" evidence="6">
    <location>
        <begin position="1604"/>
        <end position="1619"/>
    </location>
</feature>
<dbReference type="PROSITE" id="PS51363">
    <property type="entry name" value="W2"/>
    <property type="match status" value="1"/>
</dbReference>
<evidence type="ECO:0000259" key="8">
    <source>
        <dbReference type="PROSITE" id="PS51366"/>
    </source>
</evidence>
<evidence type="ECO:0000313" key="11">
    <source>
        <dbReference type="RefSeq" id="XP_023168976.2"/>
    </source>
</evidence>
<feature type="region of interest" description="Disordered" evidence="6">
    <location>
        <begin position="303"/>
        <end position="345"/>
    </location>
</feature>
<feature type="compositionally biased region" description="Low complexity" evidence="6">
    <location>
        <begin position="1551"/>
        <end position="1563"/>
    </location>
</feature>
<feature type="compositionally biased region" description="Low complexity" evidence="6">
    <location>
        <begin position="1408"/>
        <end position="1418"/>
    </location>
</feature>
<dbReference type="SUPFAM" id="SSF48371">
    <property type="entry name" value="ARM repeat"/>
    <property type="match status" value="3"/>
</dbReference>
<evidence type="ECO:0000256" key="2">
    <source>
        <dbReference type="ARBA" id="ARBA00022540"/>
    </source>
</evidence>
<dbReference type="GeneID" id="111598134"/>
<dbReference type="Pfam" id="PF02854">
    <property type="entry name" value="MIF4G"/>
    <property type="match status" value="1"/>
</dbReference>
<keyword evidence="2 10" id="KW-0396">Initiation factor</keyword>
<dbReference type="GO" id="GO:0003729">
    <property type="term" value="F:mRNA binding"/>
    <property type="evidence" value="ECO:0007669"/>
    <property type="project" value="TreeGrafter"/>
</dbReference>
<feature type="compositionally biased region" description="Low complexity" evidence="6">
    <location>
        <begin position="1529"/>
        <end position="1541"/>
    </location>
</feature>
<dbReference type="InterPro" id="IPR049485">
    <property type="entry name" value="eIF4G1-like_eIF4E-bd"/>
</dbReference>
<accession>A0A6J1LNA4</accession>
<dbReference type="Gene3D" id="1.25.40.180">
    <property type="match status" value="3"/>
</dbReference>
<dbReference type="SMART" id="SM00543">
    <property type="entry name" value="MIF4G"/>
    <property type="match status" value="1"/>
</dbReference>
<feature type="compositionally biased region" description="Low complexity" evidence="6">
    <location>
        <begin position="1338"/>
        <end position="1347"/>
    </location>
</feature>
<dbReference type="Pfam" id="PF02847">
    <property type="entry name" value="MA3"/>
    <property type="match status" value="1"/>
</dbReference>
<feature type="region of interest" description="Disordered" evidence="6">
    <location>
        <begin position="1469"/>
        <end position="1633"/>
    </location>
</feature>
<dbReference type="FunFam" id="1.25.40.180:FF:000044">
    <property type="entry name" value="Eukaryotic translation initiation factor 4G1, isoform B"/>
    <property type="match status" value="1"/>
</dbReference>
<feature type="compositionally biased region" description="Low complexity" evidence="6">
    <location>
        <begin position="1025"/>
        <end position="1041"/>
    </location>
</feature>
<feature type="region of interest" description="Disordered" evidence="6">
    <location>
        <begin position="625"/>
        <end position="651"/>
    </location>
</feature>
<dbReference type="GO" id="GO:0016281">
    <property type="term" value="C:eukaryotic translation initiation factor 4F complex"/>
    <property type="evidence" value="ECO:0007669"/>
    <property type="project" value="TreeGrafter"/>
</dbReference>
<evidence type="ECO:0000259" key="7">
    <source>
        <dbReference type="PROSITE" id="PS51363"/>
    </source>
</evidence>
<dbReference type="CTD" id="1981"/>
<dbReference type="SMART" id="SM00515">
    <property type="entry name" value="eIF5C"/>
    <property type="match status" value="1"/>
</dbReference>
<evidence type="ECO:0000256" key="6">
    <source>
        <dbReference type="SAM" id="MobiDB-lite"/>
    </source>
</evidence>
<proteinExistence type="inferred from homology"/>
<feature type="domain" description="W2" evidence="7">
    <location>
        <begin position="1830"/>
        <end position="1990"/>
    </location>
</feature>
<evidence type="ECO:0000313" key="9">
    <source>
        <dbReference type="Proteomes" id="UP000504633"/>
    </source>
</evidence>
<feature type="region of interest" description="Disordered" evidence="6">
    <location>
        <begin position="1022"/>
        <end position="1051"/>
    </location>
</feature>
<evidence type="ECO:0000256" key="1">
    <source>
        <dbReference type="ARBA" id="ARBA00005775"/>
    </source>
</evidence>
<dbReference type="RefSeq" id="XP_023168967.2">
    <property type="nucleotide sequence ID" value="XM_023313199.2"/>
</dbReference>
<feature type="compositionally biased region" description="Basic and acidic residues" evidence="6">
    <location>
        <begin position="1513"/>
        <end position="1524"/>
    </location>
</feature>
<dbReference type="RefSeq" id="XP_023168976.2">
    <property type="nucleotide sequence ID" value="XM_023313208.2"/>
</dbReference>
<dbReference type="PANTHER" id="PTHR23253:SF78">
    <property type="entry name" value="EUKARYOTIC TRANSLATION INITIATION FACTOR 4G1, ISOFORM B-RELATED"/>
    <property type="match status" value="1"/>
</dbReference>
<dbReference type="Pfam" id="PF02020">
    <property type="entry name" value="W2"/>
    <property type="match status" value="1"/>
</dbReference>
<feature type="compositionally biased region" description="Low complexity" evidence="6">
    <location>
        <begin position="1474"/>
        <end position="1494"/>
    </location>
</feature>
<dbReference type="SMART" id="SM00544">
    <property type="entry name" value="MA3"/>
    <property type="match status" value="1"/>
</dbReference>
<evidence type="ECO:0000256" key="5">
    <source>
        <dbReference type="ARBA" id="ARBA00022917"/>
    </source>
</evidence>
<dbReference type="OrthoDB" id="514777at2759"/>
<sequence length="1990" mass="217557">MQPAAPTLATQADIAKAMQPQNMILPANKKTKKYATQVPVTKQQQQSQQQQQQHSTSQPQFQINKAYNVVSILKTTATTTNAQQASAHMVHQTHLQQQSHQHQQSYANVVNRPLTSVNTQQQQSTTVICSGGNIMAVNNCQLNLNSTTIQQDLNTAAIYNLTGHRAAAAATCGGNNGIIETNCRLLSDISKSSQVGPNNSQQQQQQQLTTVAAVGSNSNNSGSNNINNINGSNQSIITLANSHGLTLGSSNNPSAYMHDKNLLGTVGVSVGVGINVSCIDNRKYDYKNNNLLSNSNFQQTAQEYVSTGNNSSGNSRSNQQIYRGPQPASNAPRGNGAGGGARPHVHMPPIYSNMVLQQYPQYSQRQPAYPAPHLQFTHTPIPYYPYPYLSTLPQQQPPPHSRSGVAVNTSVNLGNTMQSVQPGGPNGPLAGPGGATPSQLQLLTGAVQPGANTVIGVGGTASGQVGVGVNVGVPPMVSVMSANVAPQPVQVPPPNRRRHQHRLQIIDPTTKKNILDEMDKSNASTESDYQEAGSASVAAIAHATPAATLTTAAVVVQPDVSLCISQPDAGGICLPPSNVLIQGPDPRASMQYKLDQTPSQRQDIIVGQTPVVSAMSDAPSVEILPTSQKNKSKKIPIVSPKDAPESSSSFSSFKVDDVAAKTCVKIANEPNQHLQSDCVAQQQQQQSQLQQQQESHLQFMANTTEPIVDIVAAETVQQHNNEKGLTFTAVEVDSTPENVELSSNSNSASEVSILADNVTSMYITESSLPTNLSENVAFSQMEREEGQHNVGPVVTSSHESTPDETDRAQQQNLEDTTIVENVKEESGKSETLTETILTHSLETVTDTKDADIEKAADSKETEAPSGTEQKEAIVCNAAMDTTEIATSLINYNEGQWSPSNPGGKKQYDREQLLQLREAKASRIQPEVKNVSILPHPNLMPMFMRNNNNNNNNSNKRVQSMVGTIGGNRNSESIGNNFAGKQVSMSGVQGGGGGRSSMKGMIHVNLSLNQDVKLNETENAWRPRLQNNKHQQQESSSSNNSSDNMKSTHEKDELVRKVRGILNKLTPERFDTLVEEIIKLKIDTPDKMNEVIVLVFEKAIDEPNFSVSYARLCHRLISEVKARDVRMESGTKSNLQHFRNALLDKTEKEFTQNVSQGAAKEKKLQPIVEKIKKCNDPNEKAELEALLEEEERKIRRRSGGTVRFIGELFKISMLTGKIIYSCIDTLLNPNSEDMLECLCKLLTTVGAKFEQTPINAKESSRCYSLEKSIGRMQSIASKTDKDSAKVSSRVRFMLQDVIDLRKNKWQSTRNEAPKTMGQIEKEAKNEQLSAQYMNYSSSLSATTSTSSPNGGGGSGGSGKRDARFGDARSAGGYGGSHSQRGGDGVANMRHQQSNSGGGSSGGGGGSGSNIGSNHSNGNNDDTTWHVQTSKGSRSQAVDSNKLEGLTFQLNQNLDIKKMGGAYQFINWNNNGNRQSSTTPTTTPSNSFAALSSLGSSDRDRSGGPRNKGSYNKGSTERDRYNDRGMHSRTGSSQGSRENSSSRVVQNPQNRVMSSSMQKSASQSKYTQSAPPPSRLSNKSLGSSSLSGSGGIYRGIDQQQQQPHLSSASTSTSISASPSTAKGVSPPPATFTEPNDSDVKLFKSVLADIFEAEVTIAECIQRIPEAQRCGFLYYILTNYLHLSEVDKQNRRYLANKITQLIQQNYISVEHFKLAYHEFFKCASDLYFDVPELWLYIHQFIGPLIVKKHLVITDLWNKNLLDSSQLSMGKMFLKSFLLYSTREVGPSYTHNIWKKFNMRWSDFMPDNEVNDFIENNKLEYVENVKKMPVIDERDSHETHVKNVIDHIEQLLKEGSAADCIIDYCNGNIVVADKLFIRGLAETLSKFAIVYKDNSYKLEPEVFQKFCIPVFQCYIGTNEDLQLECLYGVQLFVHSLEQPRGLLSELFGELYDTFVINKESLYKWRDSKDHSAGKGVAVKSVNPFLNNLFNDEAN</sequence>
<evidence type="ECO:0000313" key="10">
    <source>
        <dbReference type="RefSeq" id="XP_023168967.2"/>
    </source>
</evidence>
<dbReference type="Proteomes" id="UP000504633">
    <property type="component" value="Unplaced"/>
</dbReference>
<feature type="compositionally biased region" description="Basic and acidic residues" evidence="6">
    <location>
        <begin position="848"/>
        <end position="862"/>
    </location>
</feature>
<evidence type="ECO:0000313" key="12">
    <source>
        <dbReference type="RefSeq" id="XP_030081729.1"/>
    </source>
</evidence>
<dbReference type="PROSITE" id="PS51366">
    <property type="entry name" value="MI"/>
    <property type="match status" value="1"/>
</dbReference>
<feature type="compositionally biased region" description="Gly residues" evidence="6">
    <location>
        <begin position="1394"/>
        <end position="1407"/>
    </location>
</feature>
<dbReference type="KEGG" id="dhe:111598134"/>
<protein>
    <submittedName>
        <fullName evidence="10 11">Eukaryotic translation initiation factor 4 gamma 3 isoform X1</fullName>
    </submittedName>
    <submittedName>
        <fullName evidence="12">Eukaryotic translation initiation factor 4 gamma 3 isoform X2</fullName>
    </submittedName>
</protein>
<dbReference type="InterPro" id="IPR003307">
    <property type="entry name" value="W2_domain"/>
</dbReference>
<reference evidence="10 11" key="1">
    <citation type="submission" date="2025-04" db="UniProtKB">
        <authorList>
            <consortium name="RefSeq"/>
        </authorList>
    </citation>
    <scope>IDENTIFICATION</scope>
    <source>
        <strain evidence="10 11">15085-1641.00</strain>
        <tissue evidence="10 11">Whole body</tissue>
    </source>
</reference>
<dbReference type="GO" id="GO:0006417">
    <property type="term" value="P:regulation of translation"/>
    <property type="evidence" value="ECO:0007669"/>
    <property type="project" value="UniProtKB-KW"/>
</dbReference>
<dbReference type="Pfam" id="PF21140">
    <property type="entry name" value="eIF4G1-like_eIF4E-bd"/>
    <property type="match status" value="1"/>
</dbReference>
<feature type="region of interest" description="Disordered" evidence="6">
    <location>
        <begin position="34"/>
        <end position="60"/>
    </location>
</feature>
<feature type="domain" description="MI" evidence="8">
    <location>
        <begin position="1628"/>
        <end position="1757"/>
    </location>
</feature>
<feature type="region of interest" description="Disordered" evidence="6">
    <location>
        <begin position="782"/>
        <end position="816"/>
    </location>
</feature>
<comment type="similarity">
    <text evidence="1">Belongs to the eukaryotic initiation factor 4G family.</text>
</comment>
<dbReference type="CDD" id="cd11559">
    <property type="entry name" value="W2_eIF4G1_like"/>
    <property type="match status" value="1"/>
</dbReference>
<keyword evidence="9" id="KW-1185">Reference proteome</keyword>
<feature type="region of interest" description="Disordered" evidence="6">
    <location>
        <begin position="415"/>
        <end position="438"/>
    </location>
</feature>
<dbReference type="RefSeq" id="XP_030081729.1">
    <property type="nucleotide sequence ID" value="XM_030225869.1"/>
</dbReference>
<dbReference type="PANTHER" id="PTHR23253">
    <property type="entry name" value="EUKARYOTIC TRANSLATION INITIATION FACTOR 4 GAMMA"/>
    <property type="match status" value="1"/>
</dbReference>
<feature type="compositionally biased region" description="Low complexity" evidence="6">
    <location>
        <begin position="43"/>
        <end position="60"/>
    </location>
</feature>
<feature type="compositionally biased region" description="Low complexity" evidence="6">
    <location>
        <begin position="1573"/>
        <end position="1585"/>
    </location>
</feature>
<dbReference type="InterPro" id="IPR016024">
    <property type="entry name" value="ARM-type_fold"/>
</dbReference>
<evidence type="ECO:0000256" key="4">
    <source>
        <dbReference type="ARBA" id="ARBA00022845"/>
    </source>
</evidence>
<feature type="region of interest" description="Disordered" evidence="6">
    <location>
        <begin position="1338"/>
        <end position="1436"/>
    </location>
</feature>
<feature type="compositionally biased region" description="Polar residues" evidence="6">
    <location>
        <begin position="1419"/>
        <end position="1436"/>
    </location>
</feature>
<name>A0A6J1LNA4_DROHY</name>
<feature type="compositionally biased region" description="Low complexity" evidence="6">
    <location>
        <begin position="308"/>
        <end position="318"/>
    </location>
</feature>
<organism evidence="9 11">
    <name type="scientific">Drosophila hydei</name>
    <name type="common">Fruit fly</name>
    <dbReference type="NCBI Taxonomy" id="7224"/>
    <lineage>
        <taxon>Eukaryota</taxon>
        <taxon>Metazoa</taxon>
        <taxon>Ecdysozoa</taxon>
        <taxon>Arthropoda</taxon>
        <taxon>Hexapoda</taxon>
        <taxon>Insecta</taxon>
        <taxon>Pterygota</taxon>
        <taxon>Neoptera</taxon>
        <taxon>Endopterygota</taxon>
        <taxon>Diptera</taxon>
        <taxon>Brachycera</taxon>
        <taxon>Muscomorpha</taxon>
        <taxon>Ephydroidea</taxon>
        <taxon>Drosophilidae</taxon>
        <taxon>Drosophila</taxon>
    </lineage>
</organism>
<feature type="compositionally biased region" description="Gly residues" evidence="6">
    <location>
        <begin position="424"/>
        <end position="434"/>
    </location>
</feature>
<keyword evidence="3" id="KW-0597">Phosphoprotein</keyword>
<dbReference type="FunFam" id="1.25.40.180:FF:000042">
    <property type="entry name" value="Eukaryotic translation initiation factor 4 gamma"/>
    <property type="match status" value="1"/>
</dbReference>
<dbReference type="InterPro" id="IPR003890">
    <property type="entry name" value="MIF4G-like_typ-3"/>
</dbReference>
<gene>
    <name evidence="10 11 12" type="primary">LOC111598134</name>
</gene>
<evidence type="ECO:0000256" key="3">
    <source>
        <dbReference type="ARBA" id="ARBA00022553"/>
    </source>
</evidence>
<dbReference type="InterPro" id="IPR003891">
    <property type="entry name" value="Initiation_fac_eIF4g_MI"/>
</dbReference>
<keyword evidence="5" id="KW-0648">Protein biosynthesis</keyword>